<dbReference type="EMBL" id="BAAAFZ010000023">
    <property type="protein sequence ID" value="GAA0581242.1"/>
    <property type="molecule type" value="Genomic_DNA"/>
</dbReference>
<evidence type="ECO:0000313" key="2">
    <source>
        <dbReference type="EMBL" id="GAA0581242.1"/>
    </source>
</evidence>
<dbReference type="RefSeq" id="WP_343895075.1">
    <property type="nucleotide sequence ID" value="NZ_BAAAFZ010000023.1"/>
</dbReference>
<evidence type="ECO:0008006" key="4">
    <source>
        <dbReference type="Google" id="ProtNLM"/>
    </source>
</evidence>
<evidence type="ECO:0000313" key="3">
    <source>
        <dbReference type="Proteomes" id="UP001501588"/>
    </source>
</evidence>
<protein>
    <recommendedName>
        <fullName evidence="4">PSK operon transcription factor</fullName>
    </recommendedName>
</protein>
<name>A0ABN1F380_9PROT</name>
<reference evidence="2 3" key="1">
    <citation type="journal article" date="2019" name="Int. J. Syst. Evol. Microbiol.">
        <title>The Global Catalogue of Microorganisms (GCM) 10K type strain sequencing project: providing services to taxonomists for standard genome sequencing and annotation.</title>
        <authorList>
            <consortium name="The Broad Institute Genomics Platform"/>
            <consortium name="The Broad Institute Genome Sequencing Center for Infectious Disease"/>
            <person name="Wu L."/>
            <person name="Ma J."/>
        </authorList>
    </citation>
    <scope>NUCLEOTIDE SEQUENCE [LARGE SCALE GENOMIC DNA]</scope>
    <source>
        <strain evidence="2 3">JCM 9933</strain>
    </source>
</reference>
<sequence>MVQLNIKDEQLVADAKALAELLGTSATEAVRRAVQEKLARERIGRDEEKLRRYNELMAIADRASKLFPPGASSDHSDLYDENGLPR</sequence>
<accession>A0ABN1F380</accession>
<dbReference type="Pfam" id="PF07704">
    <property type="entry name" value="PSK_trans_fac"/>
    <property type="match status" value="1"/>
</dbReference>
<proteinExistence type="predicted"/>
<organism evidence="2 3">
    <name type="scientific">Craurococcus roseus</name>
    <dbReference type="NCBI Taxonomy" id="77585"/>
    <lineage>
        <taxon>Bacteria</taxon>
        <taxon>Pseudomonadati</taxon>
        <taxon>Pseudomonadota</taxon>
        <taxon>Alphaproteobacteria</taxon>
        <taxon>Acetobacterales</taxon>
        <taxon>Acetobacteraceae</taxon>
        <taxon>Craurococcus</taxon>
    </lineage>
</organism>
<feature type="region of interest" description="Disordered" evidence="1">
    <location>
        <begin position="66"/>
        <end position="86"/>
    </location>
</feature>
<gene>
    <name evidence="2" type="ORF">GCM10009416_19650</name>
</gene>
<evidence type="ECO:0000256" key="1">
    <source>
        <dbReference type="SAM" id="MobiDB-lite"/>
    </source>
</evidence>
<keyword evidence="3" id="KW-1185">Reference proteome</keyword>
<dbReference type="Proteomes" id="UP001501588">
    <property type="component" value="Unassembled WGS sequence"/>
</dbReference>
<comment type="caution">
    <text evidence="2">The sequence shown here is derived from an EMBL/GenBank/DDBJ whole genome shotgun (WGS) entry which is preliminary data.</text>
</comment>
<dbReference type="InterPro" id="IPR011660">
    <property type="entry name" value="VapB-like"/>
</dbReference>